<evidence type="ECO:0000256" key="6">
    <source>
        <dbReference type="SAM" id="Phobius"/>
    </source>
</evidence>
<comment type="subcellular location">
    <subcellularLocation>
        <location evidence="1">Cell membrane</location>
        <topology evidence="1">Multi-pass membrane protein</topology>
    </subcellularLocation>
</comment>
<keyword evidence="8" id="KW-1185">Reference proteome</keyword>
<feature type="transmembrane region" description="Helical" evidence="6">
    <location>
        <begin position="248"/>
        <end position="269"/>
    </location>
</feature>
<evidence type="ECO:0000256" key="4">
    <source>
        <dbReference type="ARBA" id="ARBA00022989"/>
    </source>
</evidence>
<evidence type="ECO:0000256" key="2">
    <source>
        <dbReference type="ARBA" id="ARBA00022475"/>
    </source>
</evidence>
<feature type="transmembrane region" description="Helical" evidence="6">
    <location>
        <begin position="174"/>
        <end position="197"/>
    </location>
</feature>
<feature type="transmembrane region" description="Helical" evidence="6">
    <location>
        <begin position="142"/>
        <end position="162"/>
    </location>
</feature>
<organism evidence="7 8">
    <name type="scientific">Arthrobacter glacialis</name>
    <dbReference type="NCBI Taxonomy" id="1664"/>
    <lineage>
        <taxon>Bacteria</taxon>
        <taxon>Bacillati</taxon>
        <taxon>Actinomycetota</taxon>
        <taxon>Actinomycetes</taxon>
        <taxon>Micrococcales</taxon>
        <taxon>Micrococcaceae</taxon>
        <taxon>Arthrobacter</taxon>
    </lineage>
</organism>
<name>A0A2S4A0F9_ARTGL</name>
<evidence type="ECO:0000256" key="3">
    <source>
        <dbReference type="ARBA" id="ARBA00022692"/>
    </source>
</evidence>
<feature type="transmembrane region" description="Helical" evidence="6">
    <location>
        <begin position="102"/>
        <end position="121"/>
    </location>
</feature>
<evidence type="ECO:0000256" key="1">
    <source>
        <dbReference type="ARBA" id="ARBA00004651"/>
    </source>
</evidence>
<sequence>MTMEQQENSDTARSRIGTWLGATAIGRFVLRIANALVEIEVFDRAMTLAAQAFTSILPLVIVVAALREGDAKPIGAGLSNYLGLNGSAASVLEKVVPAASDVFSALGWFGILLLIVSATAFSRALERFYSRVWSKGKSGFRAAWRPFAVIATILLGLVVLRFTRSAIQTDGGFVAVRGLVVFVLWTGVWLLAGWIVLNRTVSFRSLLPGAVLCGIGLAIVGEVGRIYLPIALTSSAEQFGALGITIAYVGWLFVIMCVVVIAVTAGHVLTVEYGVLSSVNPHSDHPLSVQPHSDDG</sequence>
<keyword evidence="3 6" id="KW-0812">Transmembrane</keyword>
<proteinExistence type="predicted"/>
<accession>A0A2S4A0F9</accession>
<dbReference type="AlphaFoldDB" id="A0A2S4A0F9"/>
<dbReference type="InterPro" id="IPR017039">
    <property type="entry name" value="Virul_fac_BrkB"/>
</dbReference>
<protein>
    <submittedName>
        <fullName evidence="7">Uncharacterized protein</fullName>
    </submittedName>
</protein>
<feature type="transmembrane region" description="Helical" evidence="6">
    <location>
        <begin position="209"/>
        <end position="228"/>
    </location>
</feature>
<keyword evidence="4 6" id="KW-1133">Transmembrane helix</keyword>
<dbReference type="OrthoDB" id="4564907at2"/>
<keyword evidence="2" id="KW-1003">Cell membrane</keyword>
<evidence type="ECO:0000256" key="5">
    <source>
        <dbReference type="ARBA" id="ARBA00023136"/>
    </source>
</evidence>
<dbReference type="Proteomes" id="UP000237061">
    <property type="component" value="Unassembled WGS sequence"/>
</dbReference>
<evidence type="ECO:0000313" key="8">
    <source>
        <dbReference type="Proteomes" id="UP000237061"/>
    </source>
</evidence>
<evidence type="ECO:0000313" key="7">
    <source>
        <dbReference type="EMBL" id="POH74769.1"/>
    </source>
</evidence>
<reference evidence="7 8" key="1">
    <citation type="submission" date="2018-01" db="EMBL/GenBank/DDBJ databases">
        <title>Arthrobacter sp. nov., from glaciers in China.</title>
        <authorList>
            <person name="Liu Q."/>
            <person name="Xin Y.-H."/>
        </authorList>
    </citation>
    <scope>NUCLEOTIDE SEQUENCE [LARGE SCALE GENOMIC DNA]</scope>
    <source>
        <strain evidence="7 8">HLT2-12-2</strain>
    </source>
</reference>
<dbReference type="Pfam" id="PF03631">
    <property type="entry name" value="Virul_fac_BrkB"/>
    <property type="match status" value="1"/>
</dbReference>
<dbReference type="EMBL" id="PPXC01000002">
    <property type="protein sequence ID" value="POH74769.1"/>
    <property type="molecule type" value="Genomic_DNA"/>
</dbReference>
<dbReference type="RefSeq" id="WP_103464177.1">
    <property type="nucleotide sequence ID" value="NZ_PPXB01000003.1"/>
</dbReference>
<comment type="caution">
    <text evidence="7">The sequence shown here is derived from an EMBL/GenBank/DDBJ whole genome shotgun (WGS) entry which is preliminary data.</text>
</comment>
<dbReference type="GO" id="GO:0005886">
    <property type="term" value="C:plasma membrane"/>
    <property type="evidence" value="ECO:0007669"/>
    <property type="project" value="UniProtKB-SubCell"/>
</dbReference>
<gene>
    <name evidence="7" type="ORF">CVS27_02535</name>
</gene>
<keyword evidence="5 6" id="KW-0472">Membrane</keyword>